<reference evidence="1 2" key="1">
    <citation type="submission" date="2008-05" db="EMBL/GenBank/DDBJ databases">
        <authorList>
            <person name="Bonnell L."/>
            <person name="Offner S."/>
            <person name="Houtz J.M."/>
            <person name="Pedulla M.L."/>
            <person name="Weber R.J."/>
            <person name="Chambers R.A."/>
            <person name="Jacobs-Sera D."/>
            <person name="Hendrix R.W."/>
            <person name="Hatfull G.F."/>
        </authorList>
    </citation>
    <scope>NUCLEOTIDE SEQUENCE [LARGE SCALE GENOMIC DNA]</scope>
</reference>
<protein>
    <submittedName>
        <fullName evidence="1">Uncharacterized protein</fullName>
    </submittedName>
</protein>
<dbReference type="GeneID" id="6417350"/>
<keyword evidence="2" id="KW-1185">Reference proteome</keyword>
<accession>B3VGU6</accession>
<gene>
    <name evidence="1" type="primary">58</name>
    <name evidence="1" type="ORF">Jasper_58</name>
</gene>
<evidence type="ECO:0000313" key="2">
    <source>
        <dbReference type="Proteomes" id="UP000001210"/>
    </source>
</evidence>
<dbReference type="Pfam" id="PF24257">
    <property type="entry name" value="DUF7458"/>
    <property type="match status" value="1"/>
</dbReference>
<name>B3VGU6_9CAUD</name>
<dbReference type="InterPro" id="IPR055881">
    <property type="entry name" value="DUF7458"/>
</dbReference>
<dbReference type="Proteomes" id="UP000001210">
    <property type="component" value="Segment"/>
</dbReference>
<evidence type="ECO:0000313" key="1">
    <source>
        <dbReference type="EMBL" id="ACE80073.1"/>
    </source>
</evidence>
<dbReference type="EMBL" id="EU744251">
    <property type="protein sequence ID" value="ACE80073.1"/>
    <property type="molecule type" value="Genomic_DNA"/>
</dbReference>
<dbReference type="RefSeq" id="YP_001994605.1">
    <property type="nucleotide sequence ID" value="NC_011020.1"/>
</dbReference>
<sequence>MSFTGWMKIEAFIKVDPTVDTEDVYDLIDETLKREFPYHEGVDVYEVVRWNLHKR</sequence>
<organism evidence="1 2">
    <name type="scientific">Mycobacterium phage Jasper</name>
    <dbReference type="NCBI Taxonomy" id="2914014"/>
    <lineage>
        <taxon>Viruses</taxon>
        <taxon>Duplodnaviria</taxon>
        <taxon>Heunggongvirae</taxon>
        <taxon>Uroviricota</taxon>
        <taxon>Caudoviricetes</taxon>
        <taxon>Fromanvirus</taxon>
        <taxon>Fromanvirus jasper</taxon>
    </lineage>
</organism>
<proteinExistence type="predicted"/>
<dbReference type="KEGG" id="vg:6417350"/>